<dbReference type="PANTHER" id="PTHR43201:SF5">
    <property type="entry name" value="MEDIUM-CHAIN ACYL-COA LIGASE ACSF2, MITOCHONDRIAL"/>
    <property type="match status" value="1"/>
</dbReference>
<comment type="caution">
    <text evidence="5">The sequence shown here is derived from an EMBL/GenBank/DDBJ whole genome shotgun (WGS) entry which is preliminary data.</text>
</comment>
<dbReference type="InterPro" id="IPR025110">
    <property type="entry name" value="AMP-bd_C"/>
</dbReference>
<reference evidence="6" key="1">
    <citation type="submission" date="2018-06" db="EMBL/GenBank/DDBJ databases">
        <authorList>
            <person name="Feng T."/>
            <person name="Jeon C.O."/>
        </authorList>
    </citation>
    <scope>NUCLEOTIDE SEQUENCE [LARGE SCALE GENOMIC DNA]</scope>
    <source>
        <strain evidence="6">S23</strain>
    </source>
</reference>
<evidence type="ECO:0000256" key="2">
    <source>
        <dbReference type="ARBA" id="ARBA00022598"/>
    </source>
</evidence>
<dbReference type="InterPro" id="IPR000873">
    <property type="entry name" value="AMP-dep_synth/lig_dom"/>
</dbReference>
<dbReference type="Pfam" id="PF13193">
    <property type="entry name" value="AMP-binding_C"/>
    <property type="match status" value="1"/>
</dbReference>
<feature type="domain" description="AMP-binding enzyme C-terminal" evidence="4">
    <location>
        <begin position="405"/>
        <end position="480"/>
    </location>
</feature>
<dbReference type="RefSeq" id="WP_115213403.1">
    <property type="nucleotide sequence ID" value="NZ_QKWJ01000027.1"/>
</dbReference>
<evidence type="ECO:0000313" key="6">
    <source>
        <dbReference type="Proteomes" id="UP000255165"/>
    </source>
</evidence>
<dbReference type="InterPro" id="IPR045851">
    <property type="entry name" value="AMP-bd_C_sf"/>
</dbReference>
<evidence type="ECO:0000259" key="3">
    <source>
        <dbReference type="Pfam" id="PF00501"/>
    </source>
</evidence>
<evidence type="ECO:0000256" key="1">
    <source>
        <dbReference type="ARBA" id="ARBA00006432"/>
    </source>
</evidence>
<keyword evidence="6" id="KW-1185">Reference proteome</keyword>
<dbReference type="InterPro" id="IPR042099">
    <property type="entry name" value="ANL_N_sf"/>
</dbReference>
<dbReference type="EMBL" id="QKWJ01000027">
    <property type="protein sequence ID" value="RDK08380.1"/>
    <property type="molecule type" value="Genomic_DNA"/>
</dbReference>
<name>A0A370NS05_9BURK</name>
<dbReference type="PANTHER" id="PTHR43201">
    <property type="entry name" value="ACYL-COA SYNTHETASE"/>
    <property type="match status" value="1"/>
</dbReference>
<gene>
    <name evidence="5" type="ORF">DN412_21335</name>
</gene>
<keyword evidence="2 5" id="KW-0436">Ligase</keyword>
<evidence type="ECO:0000313" key="5">
    <source>
        <dbReference type="EMBL" id="RDK08380.1"/>
    </source>
</evidence>
<feature type="domain" description="AMP-dependent synthetase/ligase" evidence="3">
    <location>
        <begin position="15"/>
        <end position="346"/>
    </location>
</feature>
<dbReference type="GO" id="GO:0006631">
    <property type="term" value="P:fatty acid metabolic process"/>
    <property type="evidence" value="ECO:0007669"/>
    <property type="project" value="TreeGrafter"/>
</dbReference>
<sequence>MTADFYWADRVVVARELELRARKLAAGLLERNIGAGDSIAILTRNHPVYADVILACRLMGCHYCPINSHLTAREIEFILKDSGAKLLLVQHDLADRVPESIRLELATLVIDAPAGQRASEYERWLLGQSAFAGTTDAPGTHIAYTAGTTGRPKGVVRLPVRSEDRNARRAMFRKLMADAFGITPGGRVLMPAPLYHSAPSVIAQTSLDVSERLVLMPRFDAQALLQMIAVHRITTLYLVPIMYSRLLALPEEVRSRYDISSLEFVASTGAPCAPEMKRQMIEWMGPIIHEAYASSEVGAITVISSEEALRRPGSAGRPLETAELRILDNEGNAVPPGATGLIYVRQRAYPDFTYRGNDEARRSIERQGLVTLGDMGHLDQDGYLYVSDRASDMVVSGGVNIYPVEVEHVLAAYPGIADCAVFGIPDPEFGEKLMAVLQPESGRDIDTHALIEWLRDRIAGFKIPRLFETVLALPRDENGKIAKRRLREPYWASHERAI</sequence>
<dbReference type="GO" id="GO:0031956">
    <property type="term" value="F:medium-chain fatty acid-CoA ligase activity"/>
    <property type="evidence" value="ECO:0007669"/>
    <property type="project" value="TreeGrafter"/>
</dbReference>
<dbReference type="AlphaFoldDB" id="A0A370NS05"/>
<evidence type="ECO:0000259" key="4">
    <source>
        <dbReference type="Pfam" id="PF13193"/>
    </source>
</evidence>
<dbReference type="InterPro" id="IPR020845">
    <property type="entry name" value="AMP-binding_CS"/>
</dbReference>
<dbReference type="Pfam" id="PF00501">
    <property type="entry name" value="AMP-binding"/>
    <property type="match status" value="1"/>
</dbReference>
<protein>
    <submittedName>
        <fullName evidence="5">Long-chain fatty acid--CoA ligase</fullName>
    </submittedName>
</protein>
<dbReference type="Proteomes" id="UP000255165">
    <property type="component" value="Unassembled WGS sequence"/>
</dbReference>
<dbReference type="Gene3D" id="3.40.50.12780">
    <property type="entry name" value="N-terminal domain of ligase-like"/>
    <property type="match status" value="1"/>
</dbReference>
<proteinExistence type="inferred from homology"/>
<dbReference type="PROSITE" id="PS00455">
    <property type="entry name" value="AMP_BINDING"/>
    <property type="match status" value="1"/>
</dbReference>
<dbReference type="SUPFAM" id="SSF56801">
    <property type="entry name" value="Acetyl-CoA synthetase-like"/>
    <property type="match status" value="1"/>
</dbReference>
<dbReference type="Gene3D" id="3.30.300.30">
    <property type="match status" value="1"/>
</dbReference>
<accession>A0A370NS05</accession>
<comment type="similarity">
    <text evidence="1">Belongs to the ATP-dependent AMP-binding enzyme family.</text>
</comment>
<organism evidence="5 6">
    <name type="scientific">Cupriavidus lacunae</name>
    <dbReference type="NCBI Taxonomy" id="2666307"/>
    <lineage>
        <taxon>Bacteria</taxon>
        <taxon>Pseudomonadati</taxon>
        <taxon>Pseudomonadota</taxon>
        <taxon>Betaproteobacteria</taxon>
        <taxon>Burkholderiales</taxon>
        <taxon>Burkholderiaceae</taxon>
        <taxon>Cupriavidus</taxon>
    </lineage>
</organism>